<comment type="caution">
    <text evidence="13">The sequence shown here is derived from an EMBL/GenBank/DDBJ whole genome shotgun (WGS) entry which is preliminary data.</text>
</comment>
<keyword evidence="8 13" id="KW-0675">Receptor</keyword>
<accession>A0A3S3QE06</accession>
<dbReference type="EMBL" id="NCKU01003343">
    <property type="protein sequence ID" value="RWS07706.1"/>
    <property type="molecule type" value="Genomic_DNA"/>
</dbReference>
<comment type="subcellular location">
    <subcellularLocation>
        <location evidence="1">Cell membrane</location>
        <topology evidence="1">Multi-pass membrane protein</topology>
    </subcellularLocation>
</comment>
<dbReference type="PANTHER" id="PTHR46925:SF2">
    <property type="entry name" value="G-PROTEIN COUPLED RECEPTOR TKR-1-RELATED"/>
    <property type="match status" value="1"/>
</dbReference>
<proteinExistence type="inferred from homology"/>
<dbReference type="EMBL" id="NCKU01000576">
    <property type="protein sequence ID" value="RWS14976.1"/>
    <property type="molecule type" value="Genomic_DNA"/>
</dbReference>
<reference evidence="13" key="2">
    <citation type="submission" date="2018-11" db="EMBL/GenBank/DDBJ databases">
        <title>Trombidioid mite genomics.</title>
        <authorList>
            <person name="Dong X."/>
        </authorList>
    </citation>
    <scope>NUCLEOTIDE SEQUENCE</scope>
    <source>
        <strain evidence="13">UoL-WK</strain>
    </source>
</reference>
<dbReference type="Gene3D" id="1.20.1070.10">
    <property type="entry name" value="Rhodopsin 7-helix transmembrane proteins"/>
    <property type="match status" value="1"/>
</dbReference>
<dbReference type="GO" id="GO:0004995">
    <property type="term" value="F:tachykinin receptor activity"/>
    <property type="evidence" value="ECO:0007669"/>
    <property type="project" value="InterPro"/>
</dbReference>
<dbReference type="OrthoDB" id="5981855at2759"/>
<dbReference type="STRING" id="1965070.A0A3S3QE06"/>
<keyword evidence="9" id="KW-0807">Transducer</keyword>
<evidence type="ECO:0000256" key="3">
    <source>
        <dbReference type="ARBA" id="ARBA00022475"/>
    </source>
</evidence>
<dbReference type="InterPro" id="IPR001681">
    <property type="entry name" value="Neurokn_rcpt"/>
</dbReference>
<feature type="transmembrane region" description="Helical" evidence="10">
    <location>
        <begin position="139"/>
        <end position="162"/>
    </location>
</feature>
<comment type="similarity">
    <text evidence="2">Belongs to the G-protein coupled receptor 1 family.</text>
</comment>
<feature type="non-terminal residue" evidence="13">
    <location>
        <position position="168"/>
    </location>
</feature>
<evidence type="ECO:0000256" key="8">
    <source>
        <dbReference type="ARBA" id="ARBA00023170"/>
    </source>
</evidence>
<dbReference type="EMBL" id="NCKU01003348">
    <property type="protein sequence ID" value="RWS07701.1"/>
    <property type="molecule type" value="Genomic_DNA"/>
</dbReference>
<feature type="transmembrane region" description="Helical" evidence="10">
    <location>
        <begin position="72"/>
        <end position="97"/>
    </location>
</feature>
<dbReference type="GO" id="GO:0005886">
    <property type="term" value="C:plasma membrane"/>
    <property type="evidence" value="ECO:0007669"/>
    <property type="project" value="UniProtKB-SubCell"/>
</dbReference>
<dbReference type="PROSITE" id="PS50262">
    <property type="entry name" value="G_PROTEIN_RECEP_F1_2"/>
    <property type="match status" value="1"/>
</dbReference>
<evidence type="ECO:0000256" key="4">
    <source>
        <dbReference type="ARBA" id="ARBA00022692"/>
    </source>
</evidence>
<name>A0A3S3QE06_9ACAR</name>
<evidence type="ECO:0000313" key="15">
    <source>
        <dbReference type="Proteomes" id="UP000285301"/>
    </source>
</evidence>
<evidence type="ECO:0000256" key="9">
    <source>
        <dbReference type="ARBA" id="ARBA00023224"/>
    </source>
</evidence>
<evidence type="ECO:0000259" key="11">
    <source>
        <dbReference type="PROSITE" id="PS50262"/>
    </source>
</evidence>
<evidence type="ECO:0000256" key="6">
    <source>
        <dbReference type="ARBA" id="ARBA00023040"/>
    </source>
</evidence>
<sequence length="168" mass="19132">MSDKILINTDISSNVTDCLNDIFSERTFNLSCVYDLNLFNASISIYRKKNLTDESDKINEVRPFVPEMWVQIFWSILFVSMVLGAVIGNLLVIWIILAHKKMRTKTNIFLLNLSISDLMMATMNALFNFVFMIKSHWPFGLAYCTVSNFASYLANGLSVFTITATSID</sequence>
<dbReference type="InterPro" id="IPR000276">
    <property type="entry name" value="GPCR_Rhodpsn"/>
</dbReference>
<feature type="transmembrane region" description="Helical" evidence="10">
    <location>
        <begin position="109"/>
        <end position="133"/>
    </location>
</feature>
<evidence type="ECO:0000313" key="14">
    <source>
        <dbReference type="EMBL" id="RWS14976.1"/>
    </source>
</evidence>
<evidence type="ECO:0000313" key="12">
    <source>
        <dbReference type="EMBL" id="RWS07701.1"/>
    </source>
</evidence>
<dbReference type="Pfam" id="PF00001">
    <property type="entry name" value="7tm_1"/>
    <property type="match status" value="1"/>
</dbReference>
<feature type="domain" description="G-protein coupled receptors family 1 profile" evidence="11">
    <location>
        <begin position="88"/>
        <end position="168"/>
    </location>
</feature>
<evidence type="ECO:0000256" key="2">
    <source>
        <dbReference type="ARBA" id="ARBA00010663"/>
    </source>
</evidence>
<keyword evidence="5 10" id="KW-1133">Transmembrane helix</keyword>
<evidence type="ECO:0000256" key="10">
    <source>
        <dbReference type="SAM" id="Phobius"/>
    </source>
</evidence>
<evidence type="ECO:0000313" key="13">
    <source>
        <dbReference type="EMBL" id="RWS07706.1"/>
    </source>
</evidence>
<evidence type="ECO:0000256" key="5">
    <source>
        <dbReference type="ARBA" id="ARBA00022989"/>
    </source>
</evidence>
<evidence type="ECO:0000256" key="1">
    <source>
        <dbReference type="ARBA" id="ARBA00004651"/>
    </source>
</evidence>
<evidence type="ECO:0000256" key="7">
    <source>
        <dbReference type="ARBA" id="ARBA00023136"/>
    </source>
</evidence>
<keyword evidence="4 10" id="KW-0812">Transmembrane</keyword>
<keyword evidence="15" id="KW-1185">Reference proteome</keyword>
<keyword evidence="6" id="KW-0297">G-protein coupled receptor</keyword>
<protein>
    <submittedName>
        <fullName evidence="13">Tachykinin-like peptides receptor 86C</fullName>
    </submittedName>
</protein>
<dbReference type="PRINTS" id="PR00237">
    <property type="entry name" value="GPCRRHODOPSN"/>
</dbReference>
<dbReference type="AlphaFoldDB" id="A0A3S3QE06"/>
<dbReference type="SUPFAM" id="SSF81321">
    <property type="entry name" value="Family A G protein-coupled receptor-like"/>
    <property type="match status" value="1"/>
</dbReference>
<dbReference type="PANTHER" id="PTHR46925">
    <property type="entry name" value="G-PROTEIN COUPLED RECEPTOR TKR-1-RELATED"/>
    <property type="match status" value="1"/>
</dbReference>
<organism evidence="13 15">
    <name type="scientific">Dinothrombium tinctorium</name>
    <dbReference type="NCBI Taxonomy" id="1965070"/>
    <lineage>
        <taxon>Eukaryota</taxon>
        <taxon>Metazoa</taxon>
        <taxon>Ecdysozoa</taxon>
        <taxon>Arthropoda</taxon>
        <taxon>Chelicerata</taxon>
        <taxon>Arachnida</taxon>
        <taxon>Acari</taxon>
        <taxon>Acariformes</taxon>
        <taxon>Trombidiformes</taxon>
        <taxon>Prostigmata</taxon>
        <taxon>Anystina</taxon>
        <taxon>Parasitengona</taxon>
        <taxon>Trombidioidea</taxon>
        <taxon>Trombidiidae</taxon>
        <taxon>Dinothrombium</taxon>
    </lineage>
</organism>
<keyword evidence="3" id="KW-1003">Cell membrane</keyword>
<keyword evidence="7 10" id="KW-0472">Membrane</keyword>
<gene>
    <name evidence="13" type="ORF">B4U79_03041</name>
    <name evidence="14" type="ORF">B4U79_15471</name>
    <name evidence="12" type="ORF">B4U79_15838</name>
</gene>
<dbReference type="Proteomes" id="UP000285301">
    <property type="component" value="Unassembled WGS sequence"/>
</dbReference>
<reference evidence="13 15" key="1">
    <citation type="journal article" date="2018" name="Gigascience">
        <title>Genomes of trombidid mites reveal novel predicted allergens and laterally-transferred genes associated with secondary metabolism.</title>
        <authorList>
            <person name="Dong X."/>
            <person name="Chaisiri K."/>
            <person name="Xia D."/>
            <person name="Armstrong S.D."/>
            <person name="Fang Y."/>
            <person name="Donnelly M.J."/>
            <person name="Kadowaki T."/>
            <person name="McGarry J.W."/>
            <person name="Darby A.C."/>
            <person name="Makepeace B.L."/>
        </authorList>
    </citation>
    <scope>NUCLEOTIDE SEQUENCE [LARGE SCALE GENOMIC DNA]</scope>
    <source>
        <strain evidence="13">UoL-WK</strain>
    </source>
</reference>
<dbReference type="InterPro" id="IPR017452">
    <property type="entry name" value="GPCR_Rhodpsn_7TM"/>
</dbReference>